<dbReference type="SUPFAM" id="SSF57903">
    <property type="entry name" value="FYVE/PHD zinc finger"/>
    <property type="match status" value="1"/>
</dbReference>
<keyword evidence="3" id="KW-0863">Zinc-finger</keyword>
<dbReference type="EMBL" id="CACVKT020009374">
    <property type="protein sequence ID" value="CAC5421791.1"/>
    <property type="molecule type" value="Genomic_DNA"/>
</dbReference>
<keyword evidence="2" id="KW-0479">Metal-binding</keyword>
<feature type="compositionally biased region" description="Basic residues" evidence="6">
    <location>
        <begin position="81"/>
        <end position="95"/>
    </location>
</feature>
<dbReference type="PANTHER" id="PTHR46174">
    <property type="entry name" value="CXXC-TYPE ZINC FINGER PROTEIN 1"/>
    <property type="match status" value="1"/>
</dbReference>
<feature type="compositionally biased region" description="Basic and acidic residues" evidence="6">
    <location>
        <begin position="290"/>
        <end position="308"/>
    </location>
</feature>
<evidence type="ECO:0000256" key="5">
    <source>
        <dbReference type="ARBA" id="ARBA00023242"/>
    </source>
</evidence>
<dbReference type="InterPro" id="IPR013083">
    <property type="entry name" value="Znf_RING/FYVE/PHD"/>
</dbReference>
<dbReference type="InterPro" id="IPR037869">
    <property type="entry name" value="Spp1/CFP1"/>
</dbReference>
<protein>
    <submittedName>
        <fullName evidence="7">Uncharacterized protein</fullName>
    </submittedName>
</protein>
<dbReference type="Proteomes" id="UP000507470">
    <property type="component" value="Unassembled WGS sequence"/>
</dbReference>
<comment type="subcellular location">
    <subcellularLocation>
        <location evidence="1">Nucleus</location>
    </subcellularLocation>
</comment>
<evidence type="ECO:0000256" key="6">
    <source>
        <dbReference type="SAM" id="MobiDB-lite"/>
    </source>
</evidence>
<evidence type="ECO:0000256" key="1">
    <source>
        <dbReference type="ARBA" id="ARBA00004123"/>
    </source>
</evidence>
<evidence type="ECO:0000256" key="2">
    <source>
        <dbReference type="ARBA" id="ARBA00022723"/>
    </source>
</evidence>
<accession>A0A6J8ERP4</accession>
<dbReference type="PANTHER" id="PTHR46174:SF1">
    <property type="entry name" value="CXXC-TYPE ZINC FINGER PROTEIN 1"/>
    <property type="match status" value="1"/>
</dbReference>
<feature type="region of interest" description="Disordered" evidence="6">
    <location>
        <begin position="1"/>
        <end position="61"/>
    </location>
</feature>
<dbReference type="Gene3D" id="3.30.40.10">
    <property type="entry name" value="Zinc/RING finger domain, C3HC4 (zinc finger)"/>
    <property type="match status" value="1"/>
</dbReference>
<evidence type="ECO:0000256" key="3">
    <source>
        <dbReference type="ARBA" id="ARBA00022771"/>
    </source>
</evidence>
<name>A0A6J8ERP4_MYTCO</name>
<sequence>MNAVQQGDPEDIPRQHTNNLPDEIRSNRETILPEGVPVSESLTSNPQTQENESQDEESGEKGNYVANLQGAIHGAHERARAKPKYGTRTHQKGLRPKGYSQKVSGGGLSLSAGYRNCQKGQMMGLMRRCDECREWFHGRFVNINPEEAEQIGAYQCPGCSASTSVQVSTVSLHSKVGLHMENKDEQVEQPRSGTVPALGTDTESREDGSPPSPQMNDGIEQTRSDTSPAWGGRGVRGQSGCDSCGRGSGAWGLDDPVVLGRPVDLGVQGEGHLGESRLKGQIQWQRRSLCSKDEKSEESSKPPAKETRNTILHSSFTQKITNVLLKTAVANVSSGKQGGTVGIGLACPVSSCEAQALGLEGHILAEHVFEVSRDLDFARVRLTSLSTLFRVLGGGAVGGSHPIFHWPIGDCGNTPGGLGC</sequence>
<keyword evidence="5" id="KW-0539">Nucleus</keyword>
<dbReference type="GO" id="GO:0008270">
    <property type="term" value="F:zinc ion binding"/>
    <property type="evidence" value="ECO:0007669"/>
    <property type="project" value="UniProtKB-KW"/>
</dbReference>
<keyword evidence="8" id="KW-1185">Reference proteome</keyword>
<dbReference type="AlphaFoldDB" id="A0A6J8ERP4"/>
<feature type="region of interest" description="Disordered" evidence="6">
    <location>
        <begin position="288"/>
        <end position="308"/>
    </location>
</feature>
<evidence type="ECO:0000313" key="8">
    <source>
        <dbReference type="Proteomes" id="UP000507470"/>
    </source>
</evidence>
<keyword evidence="4" id="KW-0862">Zinc</keyword>
<proteinExistence type="predicted"/>
<feature type="region of interest" description="Disordered" evidence="6">
    <location>
        <begin position="73"/>
        <end position="104"/>
    </location>
</feature>
<dbReference type="InterPro" id="IPR011011">
    <property type="entry name" value="Znf_FYVE_PHD"/>
</dbReference>
<dbReference type="GO" id="GO:0045893">
    <property type="term" value="P:positive regulation of DNA-templated transcription"/>
    <property type="evidence" value="ECO:0007669"/>
    <property type="project" value="TreeGrafter"/>
</dbReference>
<feature type="compositionally biased region" description="Polar residues" evidence="6">
    <location>
        <begin position="40"/>
        <end position="51"/>
    </location>
</feature>
<dbReference type="GO" id="GO:0048188">
    <property type="term" value="C:Set1C/COMPASS complex"/>
    <property type="evidence" value="ECO:0007669"/>
    <property type="project" value="InterPro"/>
</dbReference>
<organism evidence="7 8">
    <name type="scientific">Mytilus coruscus</name>
    <name type="common">Sea mussel</name>
    <dbReference type="NCBI Taxonomy" id="42192"/>
    <lineage>
        <taxon>Eukaryota</taxon>
        <taxon>Metazoa</taxon>
        <taxon>Spiralia</taxon>
        <taxon>Lophotrochozoa</taxon>
        <taxon>Mollusca</taxon>
        <taxon>Bivalvia</taxon>
        <taxon>Autobranchia</taxon>
        <taxon>Pteriomorphia</taxon>
        <taxon>Mytilida</taxon>
        <taxon>Mytiloidea</taxon>
        <taxon>Mytilidae</taxon>
        <taxon>Mytilinae</taxon>
        <taxon>Mytilus</taxon>
    </lineage>
</organism>
<evidence type="ECO:0000256" key="4">
    <source>
        <dbReference type="ARBA" id="ARBA00022833"/>
    </source>
</evidence>
<evidence type="ECO:0000313" key="7">
    <source>
        <dbReference type="EMBL" id="CAC5421791.1"/>
    </source>
</evidence>
<reference evidence="7 8" key="1">
    <citation type="submission" date="2020-06" db="EMBL/GenBank/DDBJ databases">
        <authorList>
            <person name="Li R."/>
            <person name="Bekaert M."/>
        </authorList>
    </citation>
    <scope>NUCLEOTIDE SEQUENCE [LARGE SCALE GENOMIC DNA]</scope>
    <source>
        <strain evidence="8">wild</strain>
    </source>
</reference>
<gene>
    <name evidence="7" type="ORF">MCOR_53881</name>
</gene>
<feature type="region of interest" description="Disordered" evidence="6">
    <location>
        <begin position="180"/>
        <end position="243"/>
    </location>
</feature>
<dbReference type="OrthoDB" id="6501837at2759"/>